<accession>A0A1D3D5C2</accession>
<dbReference type="AlphaFoldDB" id="A0A1D3D5C2"/>
<evidence type="ECO:0000313" key="3">
    <source>
        <dbReference type="Proteomes" id="UP000095192"/>
    </source>
</evidence>
<sequence length="81" mass="9047">MRSRKRTDHATQESDSKKKHWSSFEKRYGGREVEEGADRGFQSSPRAAAQEAAGARELDSVSHRGGGRITKKAGRSKDETR</sequence>
<proteinExistence type="predicted"/>
<reference evidence="2 3" key="1">
    <citation type="journal article" date="2016" name="BMC Genomics">
        <title>Comparative genomics reveals Cyclospora cayetanensis possesses coccidia-like metabolism and invasion components but unique surface antigens.</title>
        <authorList>
            <person name="Liu S."/>
            <person name="Wang L."/>
            <person name="Zheng H."/>
            <person name="Xu Z."/>
            <person name="Roellig D.M."/>
            <person name="Li N."/>
            <person name="Frace M.A."/>
            <person name="Tang K."/>
            <person name="Arrowood M.J."/>
            <person name="Moss D.M."/>
            <person name="Zhang L."/>
            <person name="Feng Y."/>
            <person name="Xiao L."/>
        </authorList>
    </citation>
    <scope>NUCLEOTIDE SEQUENCE [LARGE SCALE GENOMIC DNA]</scope>
    <source>
        <strain evidence="2 3">CHN_HEN01</strain>
    </source>
</reference>
<comment type="caution">
    <text evidence="2">The sequence shown here is derived from an EMBL/GenBank/DDBJ whole genome shotgun (WGS) entry which is preliminary data.</text>
</comment>
<evidence type="ECO:0000313" key="2">
    <source>
        <dbReference type="EMBL" id="OEH78640.1"/>
    </source>
</evidence>
<gene>
    <name evidence="2" type="ORF">cyc_07240</name>
</gene>
<feature type="compositionally biased region" description="Basic and acidic residues" evidence="1">
    <location>
        <begin position="8"/>
        <end position="38"/>
    </location>
</feature>
<feature type="region of interest" description="Disordered" evidence="1">
    <location>
        <begin position="1"/>
        <end position="81"/>
    </location>
</feature>
<dbReference type="EMBL" id="JROU02000661">
    <property type="protein sequence ID" value="OEH78640.1"/>
    <property type="molecule type" value="Genomic_DNA"/>
</dbReference>
<dbReference type="Proteomes" id="UP000095192">
    <property type="component" value="Unassembled WGS sequence"/>
</dbReference>
<evidence type="ECO:0000256" key="1">
    <source>
        <dbReference type="SAM" id="MobiDB-lite"/>
    </source>
</evidence>
<feature type="compositionally biased region" description="Basic residues" evidence="1">
    <location>
        <begin position="65"/>
        <end position="74"/>
    </location>
</feature>
<name>A0A1D3D5C2_9EIME</name>
<organism evidence="2 3">
    <name type="scientific">Cyclospora cayetanensis</name>
    <dbReference type="NCBI Taxonomy" id="88456"/>
    <lineage>
        <taxon>Eukaryota</taxon>
        <taxon>Sar</taxon>
        <taxon>Alveolata</taxon>
        <taxon>Apicomplexa</taxon>
        <taxon>Conoidasida</taxon>
        <taxon>Coccidia</taxon>
        <taxon>Eucoccidiorida</taxon>
        <taxon>Eimeriorina</taxon>
        <taxon>Eimeriidae</taxon>
        <taxon>Cyclospora</taxon>
    </lineage>
</organism>
<dbReference type="VEuPathDB" id="ToxoDB:cyc_07240"/>
<protein>
    <submittedName>
        <fullName evidence="2">Uncharacterized protein</fullName>
    </submittedName>
</protein>
<dbReference type="InParanoid" id="A0A1D3D5C2"/>
<keyword evidence="3" id="KW-1185">Reference proteome</keyword>